<proteinExistence type="predicted"/>
<comment type="caution">
    <text evidence="1">The sequence shown here is derived from an EMBL/GenBank/DDBJ whole genome shotgun (WGS) entry which is preliminary data.</text>
</comment>
<accession>A0A4Y7T1C5</accession>
<sequence length="203" mass="22529">MAEGGSKRAIAPSGLQPCYSPARNRALRSTELARRLVTPGQVSPHVRQIVGGAARRYTTSSQWQPPTYEPVNAFPKVFRVITGEPMVRGEKYGYYSVALDSTLMSDWLWEWAKFISYLLRTVSKAAGLGAFCGCFEGRPPVLPRRGVGAIPDPFRVNSTPEHRDGGGVPTLFAGPRWRLPFSLSYSNLQPYFDLPYPSWCSLT</sequence>
<evidence type="ECO:0000313" key="2">
    <source>
        <dbReference type="Proteomes" id="UP000298030"/>
    </source>
</evidence>
<protein>
    <submittedName>
        <fullName evidence="1">Uncharacterized protein</fullName>
    </submittedName>
</protein>
<keyword evidence="2" id="KW-1185">Reference proteome</keyword>
<dbReference type="EMBL" id="QPFP01000041">
    <property type="protein sequence ID" value="TEB27329.1"/>
    <property type="molecule type" value="Genomic_DNA"/>
</dbReference>
<name>A0A4Y7T1C5_COPMI</name>
<gene>
    <name evidence="1" type="ORF">FA13DRAFT_1712695</name>
</gene>
<dbReference type="AlphaFoldDB" id="A0A4Y7T1C5"/>
<evidence type="ECO:0000313" key="1">
    <source>
        <dbReference type="EMBL" id="TEB27329.1"/>
    </source>
</evidence>
<reference evidence="1 2" key="1">
    <citation type="journal article" date="2019" name="Nat. Ecol. Evol.">
        <title>Megaphylogeny resolves global patterns of mushroom evolution.</title>
        <authorList>
            <person name="Varga T."/>
            <person name="Krizsan K."/>
            <person name="Foldi C."/>
            <person name="Dima B."/>
            <person name="Sanchez-Garcia M."/>
            <person name="Sanchez-Ramirez S."/>
            <person name="Szollosi G.J."/>
            <person name="Szarkandi J.G."/>
            <person name="Papp V."/>
            <person name="Albert L."/>
            <person name="Andreopoulos W."/>
            <person name="Angelini C."/>
            <person name="Antonin V."/>
            <person name="Barry K.W."/>
            <person name="Bougher N.L."/>
            <person name="Buchanan P."/>
            <person name="Buyck B."/>
            <person name="Bense V."/>
            <person name="Catcheside P."/>
            <person name="Chovatia M."/>
            <person name="Cooper J."/>
            <person name="Damon W."/>
            <person name="Desjardin D."/>
            <person name="Finy P."/>
            <person name="Geml J."/>
            <person name="Haridas S."/>
            <person name="Hughes K."/>
            <person name="Justo A."/>
            <person name="Karasinski D."/>
            <person name="Kautmanova I."/>
            <person name="Kiss B."/>
            <person name="Kocsube S."/>
            <person name="Kotiranta H."/>
            <person name="LaButti K.M."/>
            <person name="Lechner B.E."/>
            <person name="Liimatainen K."/>
            <person name="Lipzen A."/>
            <person name="Lukacs Z."/>
            <person name="Mihaltcheva S."/>
            <person name="Morgado L.N."/>
            <person name="Niskanen T."/>
            <person name="Noordeloos M.E."/>
            <person name="Ohm R.A."/>
            <person name="Ortiz-Santana B."/>
            <person name="Ovrebo C."/>
            <person name="Racz N."/>
            <person name="Riley R."/>
            <person name="Savchenko A."/>
            <person name="Shiryaev A."/>
            <person name="Soop K."/>
            <person name="Spirin V."/>
            <person name="Szebenyi C."/>
            <person name="Tomsovsky M."/>
            <person name="Tulloss R.E."/>
            <person name="Uehling J."/>
            <person name="Grigoriev I.V."/>
            <person name="Vagvolgyi C."/>
            <person name="Papp T."/>
            <person name="Martin F.M."/>
            <person name="Miettinen O."/>
            <person name="Hibbett D.S."/>
            <person name="Nagy L.G."/>
        </authorList>
    </citation>
    <scope>NUCLEOTIDE SEQUENCE [LARGE SCALE GENOMIC DNA]</scope>
    <source>
        <strain evidence="1 2">FP101781</strain>
    </source>
</reference>
<organism evidence="1 2">
    <name type="scientific">Coprinellus micaceus</name>
    <name type="common">Glistening ink-cap mushroom</name>
    <name type="synonym">Coprinus micaceus</name>
    <dbReference type="NCBI Taxonomy" id="71717"/>
    <lineage>
        <taxon>Eukaryota</taxon>
        <taxon>Fungi</taxon>
        <taxon>Dikarya</taxon>
        <taxon>Basidiomycota</taxon>
        <taxon>Agaricomycotina</taxon>
        <taxon>Agaricomycetes</taxon>
        <taxon>Agaricomycetidae</taxon>
        <taxon>Agaricales</taxon>
        <taxon>Agaricineae</taxon>
        <taxon>Psathyrellaceae</taxon>
        <taxon>Coprinellus</taxon>
    </lineage>
</organism>
<dbReference type="Proteomes" id="UP000298030">
    <property type="component" value="Unassembled WGS sequence"/>
</dbReference>